<accession>A0A0L0NWL8</accession>
<evidence type="ECO:0000313" key="2">
    <source>
        <dbReference type="Proteomes" id="UP000037122"/>
    </source>
</evidence>
<dbReference type="VEuPathDB" id="FungiDB:QG37_04453"/>
<gene>
    <name evidence="1" type="ORF">QG37_04453</name>
</gene>
<protein>
    <submittedName>
        <fullName evidence="1">Uncharacterized protein</fullName>
    </submittedName>
</protein>
<proteinExistence type="predicted"/>
<name>A0A0L0NWL8_CANAR</name>
<organism evidence="1 2">
    <name type="scientific">Candidozyma auris</name>
    <name type="common">Yeast</name>
    <name type="synonym">Candida auris</name>
    <dbReference type="NCBI Taxonomy" id="498019"/>
    <lineage>
        <taxon>Eukaryota</taxon>
        <taxon>Fungi</taxon>
        <taxon>Dikarya</taxon>
        <taxon>Ascomycota</taxon>
        <taxon>Saccharomycotina</taxon>
        <taxon>Pichiomycetes</taxon>
        <taxon>Metschnikowiaceae</taxon>
        <taxon>Candidozyma</taxon>
    </lineage>
</organism>
<evidence type="ECO:0000313" key="1">
    <source>
        <dbReference type="EMBL" id="KND98557.1"/>
    </source>
</evidence>
<dbReference type="EMBL" id="LGST01000031">
    <property type="protein sequence ID" value="KND98557.1"/>
    <property type="molecule type" value="Genomic_DNA"/>
</dbReference>
<dbReference type="AlphaFoldDB" id="A0A0L0NWL8"/>
<reference evidence="2" key="1">
    <citation type="journal article" date="2015" name="BMC Genomics">
        <title>Draft genome of a commonly misdiagnosed multidrug resistant pathogen Candida auris.</title>
        <authorList>
            <person name="Chatterjee S."/>
            <person name="Alampalli S.V."/>
            <person name="Nageshan R.K."/>
            <person name="Chettiar S.T."/>
            <person name="Joshi S."/>
            <person name="Tatu U.S."/>
        </authorList>
    </citation>
    <scope>NUCLEOTIDE SEQUENCE [LARGE SCALE GENOMIC DNA]</scope>
    <source>
        <strain evidence="2">6684</strain>
    </source>
</reference>
<dbReference type="Proteomes" id="UP000037122">
    <property type="component" value="Unassembled WGS sequence"/>
</dbReference>
<comment type="caution">
    <text evidence="1">The sequence shown here is derived from an EMBL/GenBank/DDBJ whole genome shotgun (WGS) entry which is preliminary data.</text>
</comment>
<sequence>MVTLVDAIIETETTRSSKVKPSEAASCEKIDRIPKLINLRYVFLWLFLPSVQQIYNFRQPLAQFHWTDYGPFQLPQPLLIDV</sequence>